<organism evidence="1 2">
    <name type="scientific">Plakobranchus ocellatus</name>
    <dbReference type="NCBI Taxonomy" id="259542"/>
    <lineage>
        <taxon>Eukaryota</taxon>
        <taxon>Metazoa</taxon>
        <taxon>Spiralia</taxon>
        <taxon>Lophotrochozoa</taxon>
        <taxon>Mollusca</taxon>
        <taxon>Gastropoda</taxon>
        <taxon>Heterobranchia</taxon>
        <taxon>Euthyneura</taxon>
        <taxon>Panpulmonata</taxon>
        <taxon>Sacoglossa</taxon>
        <taxon>Placobranchoidea</taxon>
        <taxon>Plakobranchidae</taxon>
        <taxon>Plakobranchus</taxon>
    </lineage>
</organism>
<name>A0AAV3Y6J5_9GAST</name>
<proteinExistence type="predicted"/>
<gene>
    <name evidence="1" type="ORF">PoB_000454600</name>
</gene>
<reference evidence="1 2" key="1">
    <citation type="journal article" date="2021" name="Elife">
        <title>Chloroplast acquisition without the gene transfer in kleptoplastic sea slugs, Plakobranchus ocellatus.</title>
        <authorList>
            <person name="Maeda T."/>
            <person name="Takahashi S."/>
            <person name="Yoshida T."/>
            <person name="Shimamura S."/>
            <person name="Takaki Y."/>
            <person name="Nagai Y."/>
            <person name="Toyoda A."/>
            <person name="Suzuki Y."/>
            <person name="Arimoto A."/>
            <person name="Ishii H."/>
            <person name="Satoh N."/>
            <person name="Nishiyama T."/>
            <person name="Hasebe M."/>
            <person name="Maruyama T."/>
            <person name="Minagawa J."/>
            <person name="Obokata J."/>
            <person name="Shigenobu S."/>
        </authorList>
    </citation>
    <scope>NUCLEOTIDE SEQUENCE [LARGE SCALE GENOMIC DNA]</scope>
</reference>
<comment type="caution">
    <text evidence="1">The sequence shown here is derived from an EMBL/GenBank/DDBJ whole genome shotgun (WGS) entry which is preliminary data.</text>
</comment>
<sequence length="90" mass="10101">MDGASMYSSHPPVSNIRFVQQTNNFSSRWSQVAGKMILLTGFKVCLGSQKIGKIHDYLSGFPHASGVRTTVKIWDIALVRFMVNVVRIWS</sequence>
<protein>
    <submittedName>
        <fullName evidence="1">Uncharacterized protein</fullName>
    </submittedName>
</protein>
<evidence type="ECO:0000313" key="1">
    <source>
        <dbReference type="EMBL" id="GFN78040.1"/>
    </source>
</evidence>
<accession>A0AAV3Y6J5</accession>
<dbReference type="AlphaFoldDB" id="A0AAV3Y6J5"/>
<dbReference type="Proteomes" id="UP000735302">
    <property type="component" value="Unassembled WGS sequence"/>
</dbReference>
<dbReference type="EMBL" id="BLXT01000540">
    <property type="protein sequence ID" value="GFN78040.1"/>
    <property type="molecule type" value="Genomic_DNA"/>
</dbReference>
<keyword evidence="2" id="KW-1185">Reference proteome</keyword>
<evidence type="ECO:0000313" key="2">
    <source>
        <dbReference type="Proteomes" id="UP000735302"/>
    </source>
</evidence>